<gene>
    <name evidence="1" type="ordered locus">cgR_6125</name>
</gene>
<reference evidence="1" key="1">
    <citation type="journal article" date="2007" name="Microbiology">
        <title>Comparative analysis of the Corynebacterium glutamicum group and complete genome sequence of strain R.</title>
        <authorList>
            <person name="Yukawa H."/>
            <person name="Omumasaba C.A."/>
            <person name="Nonaka H."/>
            <person name="Kos P."/>
            <person name="Okai N."/>
            <person name="Suzuki N."/>
            <person name="Suda M."/>
            <person name="Tsuge Y."/>
            <person name="Watanabe J."/>
            <person name="Ikeda Y."/>
            <person name="Vertes A.A."/>
            <person name="Inui M."/>
        </authorList>
    </citation>
    <scope>NUCLEOTIDE SEQUENCE</scope>
    <source>
        <strain evidence="1">R</strain>
    </source>
</reference>
<dbReference type="EMBL" id="AP009044">
    <property type="protein sequence ID" value="BAQ21187.1"/>
    <property type="molecule type" value="Genomic_DNA"/>
</dbReference>
<organism evidence="1">
    <name type="scientific">Corynebacterium glutamicum (strain R)</name>
    <dbReference type="NCBI Taxonomy" id="340322"/>
    <lineage>
        <taxon>Bacteria</taxon>
        <taxon>Bacillati</taxon>
        <taxon>Actinomycetota</taxon>
        <taxon>Actinomycetes</taxon>
        <taxon>Mycobacteriales</taxon>
        <taxon>Corynebacteriaceae</taxon>
        <taxon>Corynebacterium</taxon>
    </lineage>
</organism>
<protein>
    <submittedName>
        <fullName evidence="1">Uncharacterized protein</fullName>
    </submittedName>
</protein>
<accession>A0AB72VFM7</accession>
<name>A0AB72VFM7_CORGB</name>
<proteinExistence type="predicted"/>
<evidence type="ECO:0000313" key="1">
    <source>
        <dbReference type="EMBL" id="BAQ21187.1"/>
    </source>
</evidence>
<dbReference type="AlphaFoldDB" id="A0AB72VFM7"/>
<dbReference type="KEGG" id="cgt:cgR_6125"/>
<dbReference type="Proteomes" id="UP000006698">
    <property type="component" value="Chromosome"/>
</dbReference>
<sequence>MQSLPNMRETSHLAGRYPAILCKTLQRGMNMQLVSVEMFFEKSTTIARKHID</sequence>